<dbReference type="InterPro" id="IPR050109">
    <property type="entry name" value="HTH-type_TetR-like_transc_reg"/>
</dbReference>
<keyword evidence="2 4" id="KW-0238">DNA-binding</keyword>
<dbReference type="GO" id="GO:0000976">
    <property type="term" value="F:transcription cis-regulatory region binding"/>
    <property type="evidence" value="ECO:0007669"/>
    <property type="project" value="TreeGrafter"/>
</dbReference>
<evidence type="ECO:0000256" key="2">
    <source>
        <dbReference type="ARBA" id="ARBA00023125"/>
    </source>
</evidence>
<feature type="domain" description="HTH tetR-type" evidence="5">
    <location>
        <begin position="1"/>
        <end position="59"/>
    </location>
</feature>
<proteinExistence type="predicted"/>
<dbReference type="PROSITE" id="PS50977">
    <property type="entry name" value="HTH_TETR_2"/>
    <property type="match status" value="1"/>
</dbReference>
<dbReference type="Gene3D" id="1.10.10.60">
    <property type="entry name" value="Homeodomain-like"/>
    <property type="match status" value="1"/>
</dbReference>
<dbReference type="OrthoDB" id="881297at2"/>
<dbReference type="PANTHER" id="PTHR30055:SF234">
    <property type="entry name" value="HTH-TYPE TRANSCRIPTIONAL REGULATOR BETI"/>
    <property type="match status" value="1"/>
</dbReference>
<dbReference type="InterPro" id="IPR036271">
    <property type="entry name" value="Tet_transcr_reg_TetR-rel_C_sf"/>
</dbReference>
<name>A0A1N6JSA7_9BACT</name>
<protein>
    <submittedName>
        <fullName evidence="6">DNA-binding transcriptional regulator, AcrR family</fullName>
    </submittedName>
</protein>
<evidence type="ECO:0000259" key="5">
    <source>
        <dbReference type="PROSITE" id="PS50977"/>
    </source>
</evidence>
<dbReference type="STRING" id="536979.SAMN04488055_4319"/>
<evidence type="ECO:0000256" key="3">
    <source>
        <dbReference type="ARBA" id="ARBA00023163"/>
    </source>
</evidence>
<evidence type="ECO:0000313" key="7">
    <source>
        <dbReference type="Proteomes" id="UP000185003"/>
    </source>
</evidence>
<dbReference type="PANTHER" id="PTHR30055">
    <property type="entry name" value="HTH-TYPE TRANSCRIPTIONAL REGULATOR RUTR"/>
    <property type="match status" value="1"/>
</dbReference>
<dbReference type="GO" id="GO:0003700">
    <property type="term" value="F:DNA-binding transcription factor activity"/>
    <property type="evidence" value="ECO:0007669"/>
    <property type="project" value="TreeGrafter"/>
</dbReference>
<dbReference type="SUPFAM" id="SSF48498">
    <property type="entry name" value="Tetracyclin repressor-like, C-terminal domain"/>
    <property type="match status" value="1"/>
</dbReference>
<dbReference type="SUPFAM" id="SSF46689">
    <property type="entry name" value="Homeodomain-like"/>
    <property type="match status" value="1"/>
</dbReference>
<dbReference type="InterPro" id="IPR001647">
    <property type="entry name" value="HTH_TetR"/>
</dbReference>
<keyword evidence="3" id="KW-0804">Transcription</keyword>
<dbReference type="Pfam" id="PF00440">
    <property type="entry name" value="TetR_N"/>
    <property type="match status" value="1"/>
</dbReference>
<dbReference type="PRINTS" id="PR00455">
    <property type="entry name" value="HTHTETR"/>
</dbReference>
<evidence type="ECO:0000256" key="1">
    <source>
        <dbReference type="ARBA" id="ARBA00023015"/>
    </source>
</evidence>
<sequence length="204" mass="23472">MRERILDTALRLFRTFGIKSITMQDIARDCGISKKTVYEHFADKQELVEEVTRFMISAHGNNLEVCCANGKDAIDELVSSLRFTETFARGINPVLLHELEKYHPAAWKTIADFKSNYVIKAISDNLDRGIREGLYRSDISIHIMSHMRLMQLDSAFSPVDYPATEFDLHEVMCQVTEHYIRGIATPEGTRRLEEYLTIKELSPQ</sequence>
<organism evidence="6 7">
    <name type="scientific">Chitinophaga niabensis</name>
    <dbReference type="NCBI Taxonomy" id="536979"/>
    <lineage>
        <taxon>Bacteria</taxon>
        <taxon>Pseudomonadati</taxon>
        <taxon>Bacteroidota</taxon>
        <taxon>Chitinophagia</taxon>
        <taxon>Chitinophagales</taxon>
        <taxon>Chitinophagaceae</taxon>
        <taxon>Chitinophaga</taxon>
    </lineage>
</organism>
<accession>A0A1N6JSA7</accession>
<dbReference type="Proteomes" id="UP000185003">
    <property type="component" value="Unassembled WGS sequence"/>
</dbReference>
<gene>
    <name evidence="6" type="ORF">SAMN04488055_4319</name>
</gene>
<keyword evidence="7" id="KW-1185">Reference proteome</keyword>
<keyword evidence="1" id="KW-0805">Transcription regulation</keyword>
<reference evidence="7" key="1">
    <citation type="submission" date="2016-11" db="EMBL/GenBank/DDBJ databases">
        <authorList>
            <person name="Varghese N."/>
            <person name="Submissions S."/>
        </authorList>
    </citation>
    <scope>NUCLEOTIDE SEQUENCE [LARGE SCALE GENOMIC DNA]</scope>
    <source>
        <strain evidence="7">DSM 24787</strain>
    </source>
</reference>
<dbReference type="Gene3D" id="1.10.357.10">
    <property type="entry name" value="Tetracycline Repressor, domain 2"/>
    <property type="match status" value="1"/>
</dbReference>
<dbReference type="EMBL" id="FSRA01000002">
    <property type="protein sequence ID" value="SIO47027.1"/>
    <property type="molecule type" value="Genomic_DNA"/>
</dbReference>
<dbReference type="AlphaFoldDB" id="A0A1N6JSA7"/>
<evidence type="ECO:0000313" key="6">
    <source>
        <dbReference type="EMBL" id="SIO47027.1"/>
    </source>
</evidence>
<feature type="DNA-binding region" description="H-T-H motif" evidence="4">
    <location>
        <begin position="22"/>
        <end position="41"/>
    </location>
</feature>
<dbReference type="RefSeq" id="WP_074241678.1">
    <property type="nucleotide sequence ID" value="NZ_FSRA01000002.1"/>
</dbReference>
<evidence type="ECO:0000256" key="4">
    <source>
        <dbReference type="PROSITE-ProRule" id="PRU00335"/>
    </source>
</evidence>
<dbReference type="InterPro" id="IPR009057">
    <property type="entry name" value="Homeodomain-like_sf"/>
</dbReference>